<gene>
    <name evidence="3" type="ORF">ENM46_04130</name>
</gene>
<dbReference type="PANTHER" id="PTHR33392">
    <property type="entry name" value="POLYISOPRENYL-TEICHOIC ACID--PEPTIDOGLYCAN TEICHOIC ACID TRANSFERASE TAGU"/>
    <property type="match status" value="1"/>
</dbReference>
<sequence length="156" mass="17503">MYIMVFGIDKRYEDENGRGDTNILVKVDFSNKTVKLISIMRDLLVEIPVYGLDKFNSAFSYGGPKLALSTLNKNFGLGITKYVVVNFCAFEKVIDVVGGVEIEIKPEELEQLNLCIKELARLAKDGYVPLVKTPGTHLLNGRQALGYSRIRKVGEW</sequence>
<organism evidence="3">
    <name type="scientific">Fervidobacterium nodosum</name>
    <dbReference type="NCBI Taxonomy" id="2424"/>
    <lineage>
        <taxon>Bacteria</taxon>
        <taxon>Thermotogati</taxon>
        <taxon>Thermotogota</taxon>
        <taxon>Thermotogae</taxon>
        <taxon>Thermotogales</taxon>
        <taxon>Fervidobacteriaceae</taxon>
        <taxon>Fervidobacterium</taxon>
    </lineage>
</organism>
<evidence type="ECO:0000256" key="1">
    <source>
        <dbReference type="ARBA" id="ARBA00006068"/>
    </source>
</evidence>
<dbReference type="NCBIfam" id="TIGR00350">
    <property type="entry name" value="lytR_cpsA_psr"/>
    <property type="match status" value="1"/>
</dbReference>
<protein>
    <recommendedName>
        <fullName evidence="2">Cell envelope-related transcriptional attenuator domain-containing protein</fullName>
    </recommendedName>
</protein>
<dbReference type="Pfam" id="PF03816">
    <property type="entry name" value="LytR_cpsA_psr"/>
    <property type="match status" value="1"/>
</dbReference>
<comment type="similarity">
    <text evidence="1">Belongs to the LytR/CpsA/Psr (LCP) family.</text>
</comment>
<feature type="domain" description="Cell envelope-related transcriptional attenuator" evidence="2">
    <location>
        <begin position="18"/>
        <end position="152"/>
    </location>
</feature>
<proteinExistence type="inferred from homology"/>
<dbReference type="Gene3D" id="3.40.630.190">
    <property type="entry name" value="LCP protein"/>
    <property type="match status" value="1"/>
</dbReference>
<dbReference type="InterPro" id="IPR004474">
    <property type="entry name" value="LytR_CpsA_psr"/>
</dbReference>
<comment type="caution">
    <text evidence="3">The sequence shown here is derived from an EMBL/GenBank/DDBJ whole genome shotgun (WGS) entry which is preliminary data.</text>
</comment>
<dbReference type="InterPro" id="IPR050922">
    <property type="entry name" value="LytR/CpsA/Psr_CW_biosynth"/>
</dbReference>
<evidence type="ECO:0000313" key="3">
    <source>
        <dbReference type="EMBL" id="HHR34119.1"/>
    </source>
</evidence>
<reference evidence="3" key="1">
    <citation type="journal article" date="2020" name="mSystems">
        <title>Genome- and Community-Level Interaction Insights into Carbon Utilization and Element Cycling Functions of Hydrothermarchaeota in Hydrothermal Sediment.</title>
        <authorList>
            <person name="Zhou Z."/>
            <person name="Liu Y."/>
            <person name="Xu W."/>
            <person name="Pan J."/>
            <person name="Luo Z.H."/>
            <person name="Li M."/>
        </authorList>
    </citation>
    <scope>NUCLEOTIDE SEQUENCE [LARGE SCALE GENOMIC DNA]</scope>
    <source>
        <strain evidence="3">SpSt-1088</strain>
    </source>
</reference>
<dbReference type="EMBL" id="DRXW01000253">
    <property type="protein sequence ID" value="HHR34119.1"/>
    <property type="molecule type" value="Genomic_DNA"/>
</dbReference>
<dbReference type="PANTHER" id="PTHR33392:SF6">
    <property type="entry name" value="POLYISOPRENYL-TEICHOIC ACID--PEPTIDOGLYCAN TEICHOIC ACID TRANSFERASE TAGU"/>
    <property type="match status" value="1"/>
</dbReference>
<dbReference type="AlphaFoldDB" id="A0A7C5U362"/>
<accession>A0A7C5U362</accession>
<name>A0A7C5U362_9BACT</name>
<evidence type="ECO:0000259" key="2">
    <source>
        <dbReference type="Pfam" id="PF03816"/>
    </source>
</evidence>